<dbReference type="EMBL" id="CP137578">
    <property type="protein sequence ID" value="WOX26996.1"/>
    <property type="molecule type" value="Genomic_DNA"/>
</dbReference>
<dbReference type="Proteomes" id="UP001304419">
    <property type="component" value="Chromosome 1"/>
</dbReference>
<gene>
    <name evidence="2" type="ORF">F9Y85_20460</name>
    <name evidence="3" type="ORF">R5H13_09960</name>
</gene>
<feature type="transmembrane region" description="Helical" evidence="1">
    <location>
        <begin position="60"/>
        <end position="78"/>
    </location>
</feature>
<evidence type="ECO:0000313" key="5">
    <source>
        <dbReference type="Proteomes" id="UP001304419"/>
    </source>
</evidence>
<dbReference type="EMBL" id="WEIA01000017">
    <property type="protein sequence ID" value="NLR23648.1"/>
    <property type="molecule type" value="Genomic_DNA"/>
</dbReference>
<keyword evidence="1" id="KW-0472">Membrane</keyword>
<keyword evidence="5" id="KW-1185">Reference proteome</keyword>
<evidence type="ECO:0000313" key="3">
    <source>
        <dbReference type="EMBL" id="WOX26996.1"/>
    </source>
</evidence>
<name>A0A8I2KS30_9GAMM</name>
<reference evidence="2" key="1">
    <citation type="submission" date="2019-10" db="EMBL/GenBank/DDBJ databases">
        <authorList>
            <person name="Paulsen S."/>
        </authorList>
    </citation>
    <scope>NUCLEOTIDE SEQUENCE</scope>
    <source>
        <strain evidence="2">LMG 19692</strain>
    </source>
</reference>
<keyword evidence="1" id="KW-0812">Transmembrane</keyword>
<dbReference type="GeneID" id="98335876"/>
<evidence type="ECO:0000256" key="1">
    <source>
        <dbReference type="SAM" id="Phobius"/>
    </source>
</evidence>
<dbReference type="RefSeq" id="WP_039495974.1">
    <property type="nucleotide sequence ID" value="NZ_CBCSDF010000006.1"/>
</dbReference>
<reference evidence="3 5" key="2">
    <citation type="submission" date="2023-10" db="EMBL/GenBank/DDBJ databases">
        <title>To unveil natural product biosynthetic capacity in Pseudoalteromonas.</title>
        <authorList>
            <person name="Wang J."/>
        </authorList>
    </citation>
    <scope>NUCLEOTIDE SEQUENCE [LARGE SCALE GENOMIC DNA]</scope>
    <source>
        <strain evidence="3 5">DSM 15914</strain>
    </source>
</reference>
<evidence type="ECO:0000313" key="4">
    <source>
        <dbReference type="Proteomes" id="UP000646877"/>
    </source>
</evidence>
<dbReference type="Proteomes" id="UP000646877">
    <property type="component" value="Unassembled WGS sequence"/>
</dbReference>
<feature type="transmembrane region" description="Helical" evidence="1">
    <location>
        <begin position="36"/>
        <end position="54"/>
    </location>
</feature>
<dbReference type="AlphaFoldDB" id="A0A8I2KS30"/>
<evidence type="ECO:0000313" key="2">
    <source>
        <dbReference type="EMBL" id="NLR23648.1"/>
    </source>
</evidence>
<accession>A0A8I2KS30</accession>
<proteinExistence type="predicted"/>
<organism evidence="2 4">
    <name type="scientific">Pseudoalteromonas maricaloris</name>
    <dbReference type="NCBI Taxonomy" id="184924"/>
    <lineage>
        <taxon>Bacteria</taxon>
        <taxon>Pseudomonadati</taxon>
        <taxon>Pseudomonadota</taxon>
        <taxon>Gammaproteobacteria</taxon>
        <taxon>Alteromonadales</taxon>
        <taxon>Pseudoalteromonadaceae</taxon>
        <taxon>Pseudoalteromonas</taxon>
    </lineage>
</organism>
<sequence>MKKNQDCPQALFEDMSRKEAILKEFNSLRPNNKRRFYQIIGMLTAVVFLIYRYPEIIEQPVLYIFLILMMSLSAEAHVQNKRINKRIDLLHKLLKEE</sequence>
<protein>
    <submittedName>
        <fullName evidence="2">Uncharacterized protein</fullName>
    </submittedName>
</protein>
<keyword evidence="1" id="KW-1133">Transmembrane helix</keyword>